<dbReference type="Proteomes" id="UP000663868">
    <property type="component" value="Unassembled WGS sequence"/>
</dbReference>
<organism evidence="1 2">
    <name type="scientific">Adineta steineri</name>
    <dbReference type="NCBI Taxonomy" id="433720"/>
    <lineage>
        <taxon>Eukaryota</taxon>
        <taxon>Metazoa</taxon>
        <taxon>Spiralia</taxon>
        <taxon>Gnathifera</taxon>
        <taxon>Rotifera</taxon>
        <taxon>Eurotatoria</taxon>
        <taxon>Bdelloidea</taxon>
        <taxon>Adinetida</taxon>
        <taxon>Adinetidae</taxon>
        <taxon>Adineta</taxon>
    </lineage>
</organism>
<evidence type="ECO:0000313" key="1">
    <source>
        <dbReference type="EMBL" id="CAF3971739.1"/>
    </source>
</evidence>
<dbReference type="InterPro" id="IPR013320">
    <property type="entry name" value="ConA-like_dom_sf"/>
</dbReference>
<name>A0A819LWS5_9BILA</name>
<sequence>MDGSCTAILFDVNLSDTVNAPNTNSFSKQFDCFYCVINGINLYINGTLYASSNSSITRYGPNLLFYITIANQLSGTTSCISGNIKTMPYAGGVDKLRIYNREISASEIGLLSL</sequence>
<comment type="caution">
    <text evidence="1">The sequence shown here is derived from an EMBL/GenBank/DDBJ whole genome shotgun (WGS) entry which is preliminary data.</text>
</comment>
<gene>
    <name evidence="1" type="ORF">KXQ929_LOCUS26815</name>
</gene>
<dbReference type="SUPFAM" id="SSF49899">
    <property type="entry name" value="Concanavalin A-like lectins/glucanases"/>
    <property type="match status" value="1"/>
</dbReference>
<reference evidence="1" key="1">
    <citation type="submission" date="2021-02" db="EMBL/GenBank/DDBJ databases">
        <authorList>
            <person name="Nowell W R."/>
        </authorList>
    </citation>
    <scope>NUCLEOTIDE SEQUENCE</scope>
</reference>
<evidence type="ECO:0000313" key="2">
    <source>
        <dbReference type="Proteomes" id="UP000663868"/>
    </source>
</evidence>
<accession>A0A819LWS5</accession>
<dbReference type="EMBL" id="CAJOBB010002470">
    <property type="protein sequence ID" value="CAF3971739.1"/>
    <property type="molecule type" value="Genomic_DNA"/>
</dbReference>
<dbReference type="Gene3D" id="2.60.120.200">
    <property type="match status" value="1"/>
</dbReference>
<dbReference type="AlphaFoldDB" id="A0A819LWS5"/>
<protein>
    <submittedName>
        <fullName evidence="1">Uncharacterized protein</fullName>
    </submittedName>
</protein>
<proteinExistence type="predicted"/>